<gene>
    <name evidence="2" type="ORF">SAMN05661086_00303</name>
</gene>
<sequence length="108" mass="12100">MSDYNERIALTEGVFYILISLKEPLHGYGIMQNVEKLSNGRVSLGPGTLYGALNSLLDKKWITAWGNTVNSRKKEYVITDTGIEVIKNELSRLEELIQNGRIFLGGII</sequence>
<dbReference type="Pfam" id="PF03551">
    <property type="entry name" value="PadR"/>
    <property type="match status" value="1"/>
</dbReference>
<protein>
    <submittedName>
        <fullName evidence="2">Transcriptional regulator PadR-like family protein</fullName>
    </submittedName>
</protein>
<dbReference type="STRING" id="37658.SAMN05661086_00303"/>
<evidence type="ECO:0000259" key="1">
    <source>
        <dbReference type="Pfam" id="PF03551"/>
    </source>
</evidence>
<dbReference type="OrthoDB" id="9814826at2"/>
<dbReference type="InterPro" id="IPR036390">
    <property type="entry name" value="WH_DNA-bd_sf"/>
</dbReference>
<dbReference type="SUPFAM" id="SSF46785">
    <property type="entry name" value="Winged helix' DNA-binding domain"/>
    <property type="match status" value="1"/>
</dbReference>
<feature type="domain" description="Transcription regulator PadR N-terminal" evidence="1">
    <location>
        <begin position="22"/>
        <end position="86"/>
    </location>
</feature>
<dbReference type="InterPro" id="IPR052509">
    <property type="entry name" value="Metal_resp_DNA-bind_regulator"/>
</dbReference>
<dbReference type="PANTHER" id="PTHR33169">
    <property type="entry name" value="PADR-FAMILY TRANSCRIPTIONAL REGULATOR"/>
    <property type="match status" value="1"/>
</dbReference>
<reference evidence="2 3" key="1">
    <citation type="submission" date="2016-10" db="EMBL/GenBank/DDBJ databases">
        <authorList>
            <person name="de Groot N.N."/>
        </authorList>
    </citation>
    <scope>NUCLEOTIDE SEQUENCE [LARGE SCALE GENOMIC DNA]</scope>
    <source>
        <strain evidence="2 3">743A</strain>
    </source>
</reference>
<accession>A0A1I6HUE9</accession>
<organism evidence="2 3">
    <name type="scientific">Anaeromicropila populeti</name>
    <dbReference type="NCBI Taxonomy" id="37658"/>
    <lineage>
        <taxon>Bacteria</taxon>
        <taxon>Bacillati</taxon>
        <taxon>Bacillota</taxon>
        <taxon>Clostridia</taxon>
        <taxon>Lachnospirales</taxon>
        <taxon>Lachnospiraceae</taxon>
        <taxon>Anaeromicropila</taxon>
    </lineage>
</organism>
<dbReference type="Proteomes" id="UP000199659">
    <property type="component" value="Unassembled WGS sequence"/>
</dbReference>
<dbReference type="EMBL" id="FOYZ01000001">
    <property type="protein sequence ID" value="SFR58059.1"/>
    <property type="molecule type" value="Genomic_DNA"/>
</dbReference>
<dbReference type="InterPro" id="IPR005149">
    <property type="entry name" value="Tscrpt_reg_PadR_N"/>
</dbReference>
<dbReference type="RefSeq" id="WP_092558923.1">
    <property type="nucleotide sequence ID" value="NZ_FOYZ01000001.1"/>
</dbReference>
<dbReference type="Gene3D" id="1.10.10.10">
    <property type="entry name" value="Winged helix-like DNA-binding domain superfamily/Winged helix DNA-binding domain"/>
    <property type="match status" value="1"/>
</dbReference>
<evidence type="ECO:0000313" key="3">
    <source>
        <dbReference type="Proteomes" id="UP000199659"/>
    </source>
</evidence>
<keyword evidence="3" id="KW-1185">Reference proteome</keyword>
<dbReference type="PANTHER" id="PTHR33169:SF13">
    <property type="entry name" value="PADR-FAMILY TRANSCRIPTIONAL REGULATOR"/>
    <property type="match status" value="1"/>
</dbReference>
<proteinExistence type="predicted"/>
<dbReference type="InterPro" id="IPR036388">
    <property type="entry name" value="WH-like_DNA-bd_sf"/>
</dbReference>
<evidence type="ECO:0000313" key="2">
    <source>
        <dbReference type="EMBL" id="SFR58059.1"/>
    </source>
</evidence>
<dbReference type="AlphaFoldDB" id="A0A1I6HUE9"/>
<name>A0A1I6HUE9_9FIRM</name>